<name>A0A4U6VKQ9_SETVI</name>
<dbReference type="SMART" id="SM01157">
    <property type="entry name" value="DUF1719"/>
    <property type="match status" value="1"/>
</dbReference>
<keyword evidence="2" id="KW-1185">Reference proteome</keyword>
<accession>A0A4U6VKQ9</accession>
<reference evidence="1" key="1">
    <citation type="submission" date="2019-03" db="EMBL/GenBank/DDBJ databases">
        <title>WGS assembly of Setaria viridis.</title>
        <authorList>
            <person name="Huang P."/>
            <person name="Jenkins J."/>
            <person name="Grimwood J."/>
            <person name="Barry K."/>
            <person name="Healey A."/>
            <person name="Mamidi S."/>
            <person name="Sreedasyam A."/>
            <person name="Shu S."/>
            <person name="Feldman M."/>
            <person name="Wu J."/>
            <person name="Yu Y."/>
            <person name="Chen C."/>
            <person name="Johnson J."/>
            <person name="Rokhsar D."/>
            <person name="Baxter I."/>
            <person name="Schmutz J."/>
            <person name="Brutnell T."/>
            <person name="Kellogg E."/>
        </authorList>
    </citation>
    <scope>NUCLEOTIDE SEQUENCE [LARGE SCALE GENOMIC DNA]</scope>
</reference>
<dbReference type="Proteomes" id="UP000298652">
    <property type="component" value="Chromosome 2"/>
</dbReference>
<evidence type="ECO:0000313" key="1">
    <source>
        <dbReference type="EMBL" id="TKW30261.1"/>
    </source>
</evidence>
<protein>
    <recommendedName>
        <fullName evidence="3">Rx N-terminal domain-containing protein</fullName>
    </recommendedName>
</protein>
<dbReference type="PANTHER" id="PTHR33377:SF4">
    <property type="entry name" value="OS07G0285800 PROTEIN"/>
    <property type="match status" value="1"/>
</dbReference>
<dbReference type="InterPro" id="IPR013181">
    <property type="entry name" value="DUF1719"/>
</dbReference>
<dbReference type="OMA" id="PHTELMI"/>
<evidence type="ECO:0000313" key="2">
    <source>
        <dbReference type="Proteomes" id="UP000298652"/>
    </source>
</evidence>
<dbReference type="PANTHER" id="PTHR33377">
    <property type="entry name" value="OS10G0134700 PROTEIN-RELATED"/>
    <property type="match status" value="1"/>
</dbReference>
<dbReference type="Pfam" id="PF08224">
    <property type="entry name" value="DUF1719"/>
    <property type="match status" value="1"/>
</dbReference>
<dbReference type="Gramene" id="TKW30261">
    <property type="protein sequence ID" value="TKW30261"/>
    <property type="gene ID" value="SEVIR_2G023900v2"/>
</dbReference>
<sequence>MAEMVGSAVVQEGMSRAFSFMLGKHLEKASEGHSAERLEMALSELEFALERTAKLPITEASLLRRRKLLKRGYVEGIDLLNKHKLQGHQERPGVKRKRWITCSKNLSISSFGGLNTDGVRRFEWFADCAGKFVRDVESGCSLRHHTFCNPLVRHLLNGKALKYEMVQGSQVREFFIRPAFLGERGVEASLHFQYMDRSMPEKSFRLLLWLRVSESTDLVAIAIRCTESLTFLSKPAAESAIAELTLLPNVLDSAYAMPWVGNNELYVLITKLSRQDPVCCTADGQGSSNIMLSELSQIFPEQVIAFRFESLISAPKYCSSCSSDGLCCTKVQPPTLLLSASFWPHTELMIEATEFRRGSLEETSNMARKVAMECLISQKELKEHTVRWASKHGAALFCVKSVPHTASVRCPIPEELPREKAIEGGVFQLSAARQEHSPASMILRSQHRIRSRRLALGSRCCMLVQ</sequence>
<organism evidence="1 2">
    <name type="scientific">Setaria viridis</name>
    <name type="common">Green bristlegrass</name>
    <name type="synonym">Setaria italica subsp. viridis</name>
    <dbReference type="NCBI Taxonomy" id="4556"/>
    <lineage>
        <taxon>Eukaryota</taxon>
        <taxon>Viridiplantae</taxon>
        <taxon>Streptophyta</taxon>
        <taxon>Embryophyta</taxon>
        <taxon>Tracheophyta</taxon>
        <taxon>Spermatophyta</taxon>
        <taxon>Magnoliopsida</taxon>
        <taxon>Liliopsida</taxon>
        <taxon>Poales</taxon>
        <taxon>Poaceae</taxon>
        <taxon>PACMAD clade</taxon>
        <taxon>Panicoideae</taxon>
        <taxon>Panicodae</taxon>
        <taxon>Paniceae</taxon>
        <taxon>Cenchrinae</taxon>
        <taxon>Setaria</taxon>
    </lineage>
</organism>
<proteinExistence type="predicted"/>
<dbReference type="AlphaFoldDB" id="A0A4U6VKQ9"/>
<gene>
    <name evidence="1" type="ORF">SEVIR_2G023900v2</name>
</gene>
<dbReference type="EMBL" id="CM016553">
    <property type="protein sequence ID" value="TKW30261.1"/>
    <property type="molecule type" value="Genomic_DNA"/>
</dbReference>
<evidence type="ECO:0008006" key="3">
    <source>
        <dbReference type="Google" id="ProtNLM"/>
    </source>
</evidence>